<dbReference type="PANTHER" id="PTHR46825">
    <property type="entry name" value="D-ALANYL-D-ALANINE-CARBOXYPEPTIDASE/ENDOPEPTIDASE AMPH"/>
    <property type="match status" value="1"/>
</dbReference>
<evidence type="ECO:0000313" key="4">
    <source>
        <dbReference type="EMBL" id="SUZ69891.1"/>
    </source>
</evidence>
<dbReference type="InterPro" id="IPR050491">
    <property type="entry name" value="AmpC-like"/>
</dbReference>
<accession>A0A381PS72</accession>
<feature type="domain" description="Beta-lactamase-related" evidence="3">
    <location>
        <begin position="43"/>
        <end position="358"/>
    </location>
</feature>
<gene>
    <name evidence="4" type="ORF">METZ01_LOCUS22745</name>
</gene>
<reference evidence="4" key="1">
    <citation type="submission" date="2018-05" db="EMBL/GenBank/DDBJ databases">
        <authorList>
            <person name="Lanie J.A."/>
            <person name="Ng W.-L."/>
            <person name="Kazmierczak K.M."/>
            <person name="Andrzejewski T.M."/>
            <person name="Davidsen T.M."/>
            <person name="Wayne K.J."/>
            <person name="Tettelin H."/>
            <person name="Glass J.I."/>
            <person name="Rusch D."/>
            <person name="Podicherti R."/>
            <person name="Tsui H.-C.T."/>
            <person name="Winkler M.E."/>
        </authorList>
    </citation>
    <scope>NUCLEOTIDE SEQUENCE</scope>
</reference>
<dbReference type="GO" id="GO:0016020">
    <property type="term" value="C:membrane"/>
    <property type="evidence" value="ECO:0007669"/>
    <property type="project" value="UniProtKB-SubCell"/>
</dbReference>
<dbReference type="EMBL" id="UINC01001074">
    <property type="protein sequence ID" value="SUZ69891.1"/>
    <property type="molecule type" value="Genomic_DNA"/>
</dbReference>
<sequence length="368" mass="39334">MTPRCFTVGCLGTCAVVVGVVMAPILSAQLNQGTILDRLGEIRRETGAPGVMAAVAVDGTVLFAGGVGWAELENQVPAAGVTVHNIGPVSKAMTTVAVMQLAEQRRLRLDDRLEQYIPSLPAGVEDVTLRHVLTHTSGLRLSDGREKIGSFDELVEAIPRSPNAPLLFSPGSFWVYSSHGFNLLQKVIESASGVGFEDYLQLNVWGPAGMGRTSFDIASRIVPRRGSGYKRDKSGTHINSSSLDLTFRFAADGMLSTVQDLVRLGVAINANVLMSPGSVATMHRPQLEEIQLFTGDGSTPEGPTGQAIGWFINKDGIGRSYFYQTGMINGVSTVLINYPAEHLVIALIANLLPFDAHKAGQSIAVMYP</sequence>
<organism evidence="4">
    <name type="scientific">marine metagenome</name>
    <dbReference type="NCBI Taxonomy" id="408172"/>
    <lineage>
        <taxon>unclassified sequences</taxon>
        <taxon>metagenomes</taxon>
        <taxon>ecological metagenomes</taxon>
    </lineage>
</organism>
<name>A0A381PS72_9ZZZZ</name>
<protein>
    <recommendedName>
        <fullName evidence="3">Beta-lactamase-related domain-containing protein</fullName>
    </recommendedName>
</protein>
<keyword evidence="2" id="KW-0472">Membrane</keyword>
<dbReference type="Pfam" id="PF00144">
    <property type="entry name" value="Beta-lactamase"/>
    <property type="match status" value="1"/>
</dbReference>
<dbReference type="Gene3D" id="3.40.710.10">
    <property type="entry name" value="DD-peptidase/beta-lactamase superfamily"/>
    <property type="match status" value="1"/>
</dbReference>
<evidence type="ECO:0000259" key="3">
    <source>
        <dbReference type="Pfam" id="PF00144"/>
    </source>
</evidence>
<dbReference type="AlphaFoldDB" id="A0A381PS72"/>
<dbReference type="PANTHER" id="PTHR46825:SF11">
    <property type="entry name" value="PENICILLIN-BINDING PROTEIN 4"/>
    <property type="match status" value="1"/>
</dbReference>
<evidence type="ECO:0000256" key="2">
    <source>
        <dbReference type="ARBA" id="ARBA00023136"/>
    </source>
</evidence>
<proteinExistence type="predicted"/>
<comment type="subcellular location">
    <subcellularLocation>
        <location evidence="1">Membrane</location>
    </subcellularLocation>
</comment>
<evidence type="ECO:0000256" key="1">
    <source>
        <dbReference type="ARBA" id="ARBA00004370"/>
    </source>
</evidence>
<dbReference type="SUPFAM" id="SSF56601">
    <property type="entry name" value="beta-lactamase/transpeptidase-like"/>
    <property type="match status" value="1"/>
</dbReference>
<dbReference type="InterPro" id="IPR001466">
    <property type="entry name" value="Beta-lactam-related"/>
</dbReference>
<dbReference type="InterPro" id="IPR012338">
    <property type="entry name" value="Beta-lactam/transpept-like"/>
</dbReference>